<feature type="non-terminal residue" evidence="1">
    <location>
        <position position="62"/>
    </location>
</feature>
<reference evidence="1" key="1">
    <citation type="submission" date="2021-06" db="EMBL/GenBank/DDBJ databases">
        <authorList>
            <person name="Kallberg Y."/>
            <person name="Tangrot J."/>
            <person name="Rosling A."/>
        </authorList>
    </citation>
    <scope>NUCLEOTIDE SEQUENCE</scope>
    <source>
        <strain evidence="1">MA461A</strain>
    </source>
</reference>
<keyword evidence="2" id="KW-1185">Reference proteome</keyword>
<accession>A0ACA9T0B6</accession>
<comment type="caution">
    <text evidence="1">The sequence shown here is derived from an EMBL/GenBank/DDBJ whole genome shotgun (WGS) entry which is preliminary data.</text>
</comment>
<sequence length="62" mass="6855">IDIDYPFKFPCSPSIGFCEPDFSNFLSAISARSDSNSLLTITAGQYPIRGINPNIINFINIQ</sequence>
<dbReference type="EMBL" id="CAJVQC010181098">
    <property type="protein sequence ID" value="CAG8852291.1"/>
    <property type="molecule type" value="Genomic_DNA"/>
</dbReference>
<organism evidence="1 2">
    <name type="scientific">Racocetra persica</name>
    <dbReference type="NCBI Taxonomy" id="160502"/>
    <lineage>
        <taxon>Eukaryota</taxon>
        <taxon>Fungi</taxon>
        <taxon>Fungi incertae sedis</taxon>
        <taxon>Mucoromycota</taxon>
        <taxon>Glomeromycotina</taxon>
        <taxon>Glomeromycetes</taxon>
        <taxon>Diversisporales</taxon>
        <taxon>Gigasporaceae</taxon>
        <taxon>Racocetra</taxon>
    </lineage>
</organism>
<feature type="non-terminal residue" evidence="1">
    <location>
        <position position="1"/>
    </location>
</feature>
<name>A0ACA9T0B6_9GLOM</name>
<dbReference type="Proteomes" id="UP000789920">
    <property type="component" value="Unassembled WGS sequence"/>
</dbReference>
<proteinExistence type="predicted"/>
<evidence type="ECO:0000313" key="2">
    <source>
        <dbReference type="Proteomes" id="UP000789920"/>
    </source>
</evidence>
<evidence type="ECO:0000313" key="1">
    <source>
        <dbReference type="EMBL" id="CAG8852291.1"/>
    </source>
</evidence>
<gene>
    <name evidence="1" type="ORF">RPERSI_LOCUS37004</name>
</gene>
<protein>
    <submittedName>
        <fullName evidence="1">19432_t:CDS:1</fullName>
    </submittedName>
</protein>